<dbReference type="eggNOG" id="arCOG02658">
    <property type="taxonomic scope" value="Archaea"/>
</dbReference>
<dbReference type="InterPro" id="IPR052216">
    <property type="entry name" value="CRISPR_Csm3_endoribonuclease"/>
</dbReference>
<evidence type="ECO:0000256" key="2">
    <source>
        <dbReference type="ARBA" id="ARBA00022150"/>
    </source>
</evidence>
<gene>
    <name evidence="10" type="ordered locus">Mefer_0969</name>
</gene>
<keyword evidence="5" id="KW-0378">Hydrolase</keyword>
<evidence type="ECO:0000313" key="11">
    <source>
        <dbReference type="Proteomes" id="UP000001495"/>
    </source>
</evidence>
<keyword evidence="3" id="KW-0540">Nuclease</keyword>
<evidence type="ECO:0000256" key="6">
    <source>
        <dbReference type="ARBA" id="ARBA00022884"/>
    </source>
</evidence>
<dbReference type="PANTHER" id="PTHR35579">
    <property type="entry name" value="CRISPR SYSTEM CMS ENDORIBONUCLEASE CSM3"/>
    <property type="match status" value="1"/>
</dbReference>
<dbReference type="GeneID" id="8365659"/>
<dbReference type="GO" id="GO:0003723">
    <property type="term" value="F:RNA binding"/>
    <property type="evidence" value="ECO:0007669"/>
    <property type="project" value="UniProtKB-KW"/>
</dbReference>
<dbReference type="NCBIfam" id="TIGR02582">
    <property type="entry name" value="cas7_TM1809"/>
    <property type="match status" value="2"/>
</dbReference>
<organism evidence="10 11">
    <name type="scientific">Methanocaldococcus fervens (strain DSM 4213 / JCM 15782 / AG86)</name>
    <name type="common">Methanococcus fervens</name>
    <dbReference type="NCBI Taxonomy" id="573064"/>
    <lineage>
        <taxon>Archaea</taxon>
        <taxon>Methanobacteriati</taxon>
        <taxon>Methanobacteriota</taxon>
        <taxon>Methanomada group</taxon>
        <taxon>Methanococci</taxon>
        <taxon>Methanococcales</taxon>
        <taxon>Methanocaldococcaceae</taxon>
        <taxon>Methanocaldococcus</taxon>
    </lineage>
</organism>
<dbReference type="RefSeq" id="WP_015791524.1">
    <property type="nucleotide sequence ID" value="NC_013156.1"/>
</dbReference>
<dbReference type="KEGG" id="mfe:Mefer_0969"/>
<feature type="domain" description="CRISPR type III-associated protein" evidence="9">
    <location>
        <begin position="19"/>
        <end position="255"/>
    </location>
</feature>
<keyword evidence="6" id="KW-0694">RNA-binding</keyword>
<proteinExistence type="inferred from homology"/>
<evidence type="ECO:0000256" key="4">
    <source>
        <dbReference type="ARBA" id="ARBA00022759"/>
    </source>
</evidence>
<dbReference type="InterPro" id="IPR013412">
    <property type="entry name" value="CRISPR-assoc_RAMP_Csm3"/>
</dbReference>
<keyword evidence="4" id="KW-0255">Endonuclease</keyword>
<evidence type="ECO:0000256" key="8">
    <source>
        <dbReference type="ARBA" id="ARBA00033183"/>
    </source>
</evidence>
<dbReference type="OrthoDB" id="44077at2157"/>
<dbReference type="Pfam" id="PF03787">
    <property type="entry name" value="RAMPs"/>
    <property type="match status" value="1"/>
</dbReference>
<dbReference type="PANTHER" id="PTHR35579:SF3">
    <property type="entry name" value="CRISPR SYSTEM CMS ENDORIBONUCLEASE CSM3"/>
    <property type="match status" value="1"/>
</dbReference>
<dbReference type="STRING" id="573064.Mefer_0969"/>
<dbReference type="Proteomes" id="UP000001495">
    <property type="component" value="Chromosome"/>
</dbReference>
<protein>
    <recommendedName>
        <fullName evidence="2">CRISPR system Cms endoribonuclease Csm3</fullName>
    </recommendedName>
    <alternativeName>
        <fullName evidence="8">CRISPR type III A-associated RAMP protein Csm3</fullName>
    </alternativeName>
</protein>
<reference evidence="10" key="1">
    <citation type="submission" date="2009-08" db="EMBL/GenBank/DDBJ databases">
        <title>Complete sequence of chromosome of Methanocaldococcus fervens AG86.</title>
        <authorList>
            <consortium name="US DOE Joint Genome Institute"/>
            <person name="Lucas S."/>
            <person name="Copeland A."/>
            <person name="Lapidus A."/>
            <person name="Glavina del Rio T."/>
            <person name="Tice H."/>
            <person name="Bruce D."/>
            <person name="Goodwin L."/>
            <person name="Pitluck S."/>
            <person name="Chertkov O."/>
            <person name="Detter J.C."/>
            <person name="Han C."/>
            <person name="Tapia R."/>
            <person name="Larimer F."/>
            <person name="Land M."/>
            <person name="Hauser L."/>
            <person name="Kyrpides N."/>
            <person name="Ovchinnikova G."/>
            <person name="Lupa-Sieprawska M."/>
            <person name="Whitman W.B."/>
        </authorList>
    </citation>
    <scope>NUCLEOTIDE SEQUENCE [LARGE SCALE GENOMIC DNA]</scope>
    <source>
        <strain evidence="10">AG86</strain>
    </source>
</reference>
<comment type="similarity">
    <text evidence="1">Belongs to the CRISPR-associated Csm3 family.</text>
</comment>
<dbReference type="GO" id="GO:0051607">
    <property type="term" value="P:defense response to virus"/>
    <property type="evidence" value="ECO:0007669"/>
    <property type="project" value="UniProtKB-KW"/>
</dbReference>
<dbReference type="AlphaFoldDB" id="C7P8A5"/>
<dbReference type="EMBL" id="CP001696">
    <property type="protein sequence ID" value="ACV24787.1"/>
    <property type="molecule type" value="Genomic_DNA"/>
</dbReference>
<evidence type="ECO:0000259" key="9">
    <source>
        <dbReference type="Pfam" id="PF03787"/>
    </source>
</evidence>
<evidence type="ECO:0000256" key="1">
    <source>
        <dbReference type="ARBA" id="ARBA00006342"/>
    </source>
</evidence>
<dbReference type="GO" id="GO:0004519">
    <property type="term" value="F:endonuclease activity"/>
    <property type="evidence" value="ECO:0007669"/>
    <property type="project" value="UniProtKB-KW"/>
</dbReference>
<accession>C7P8A5</accession>
<evidence type="ECO:0000256" key="5">
    <source>
        <dbReference type="ARBA" id="ARBA00022801"/>
    </source>
</evidence>
<sequence>MEIKSSYTLKGKIIIEGVIEAQTGLHIGGLSDTLKIGGTDLPVIKDSYGRIFIPGSSLKGKIRSLLEKKEGKAKVKIKFYKIVKKDNKEKKEYTREIECKLNELTDDKLKLEGDEQGYEISAMPCDCGICYICKIFGPHNSKNIKEPVRIIVRDSYLVKKIDGGYKIIDKKEDKDEYYEHLEIKPENVIDRVKGTAQHPRFIERVVAGSKFKFEIVFNVYKENDKDLIEKFIEGMKLLEDDYLGGSGSRGYGKIKFEELKIINKPIDYYKGNTNALSKKEANDLDDLTVKLDEIWNY</sequence>
<evidence type="ECO:0000256" key="3">
    <source>
        <dbReference type="ARBA" id="ARBA00022722"/>
    </source>
</evidence>
<keyword evidence="11" id="KW-1185">Reference proteome</keyword>
<evidence type="ECO:0000256" key="7">
    <source>
        <dbReference type="ARBA" id="ARBA00023118"/>
    </source>
</evidence>
<keyword evidence="7" id="KW-0051">Antiviral defense</keyword>
<dbReference type="GO" id="GO:0016787">
    <property type="term" value="F:hydrolase activity"/>
    <property type="evidence" value="ECO:0007669"/>
    <property type="project" value="UniProtKB-KW"/>
</dbReference>
<dbReference type="InterPro" id="IPR005537">
    <property type="entry name" value="RAMP_III_fam"/>
</dbReference>
<dbReference type="HOGENOM" id="CLU_067743_0_0_2"/>
<name>C7P8A5_METFA</name>
<evidence type="ECO:0000313" key="10">
    <source>
        <dbReference type="EMBL" id="ACV24787.1"/>
    </source>
</evidence>